<proteinExistence type="predicted"/>
<dbReference type="InterPro" id="IPR011042">
    <property type="entry name" value="6-blade_b-propeller_TolB-like"/>
</dbReference>
<comment type="caution">
    <text evidence="3">The sequence shown here is derived from an EMBL/GenBank/DDBJ whole genome shotgun (WGS) entry which is preliminary data.</text>
</comment>
<keyword evidence="4" id="KW-1185">Reference proteome</keyword>
<gene>
    <name evidence="3" type="ORF">D7Z54_15020</name>
</gene>
<sequence length="379" mass="42732">MEDVVLFKYLSIYYLLPIFLIITACGSEEEMKENESNTSDQQTNDSSQPETSPESFSVETVATELNVPWAIQSHDDHFYVTERNGTIARIDENGTVHRQNVESTEEIVSNGEGGLLGFILDPNFSESQKAYLYHSYQQNNSILNRIIAVTKQGESWIEEKILLDNIPGSQIHNGGRLKIGPDGFLYATTGDANMEDKSQQTDNFAGSILRMTLDGSVPDDNPIDNSYVYSYGHRNPQGLDWNEDNQLYSSEHGSSAHDEINHIQPGENYGWPVITGDEEQNDMETPLLHSGSDTWAPSGSTFDSNNNFYVTGLRGTQLMRIDMEEETMEVVFSGEGRLRDVFIRDDDMYVITNNRDGRGNPDENDDQLLKLSHFENHSE</sequence>
<evidence type="ECO:0000256" key="1">
    <source>
        <dbReference type="SAM" id="MobiDB-lite"/>
    </source>
</evidence>
<feature type="compositionally biased region" description="Polar residues" evidence="1">
    <location>
        <begin position="36"/>
        <end position="57"/>
    </location>
</feature>
<dbReference type="PANTHER" id="PTHR19328:SF13">
    <property type="entry name" value="HIPL1 PROTEIN"/>
    <property type="match status" value="1"/>
</dbReference>
<dbReference type="InterPro" id="IPR011041">
    <property type="entry name" value="Quinoprot_gluc/sorb_DH_b-prop"/>
</dbReference>
<dbReference type="InterPro" id="IPR012938">
    <property type="entry name" value="Glc/Sorbosone_DH"/>
</dbReference>
<reference evidence="3 4" key="1">
    <citation type="submission" date="2018-10" db="EMBL/GenBank/DDBJ databases">
        <title>Draft genome sequence of Bacillus salarius IM0101, isolated from a hypersaline soil in Inner Mongolia, China.</title>
        <authorList>
            <person name="Yamprayoonswat W."/>
            <person name="Boonvisut S."/>
            <person name="Jumpathong W."/>
            <person name="Sittihan S."/>
            <person name="Ruangsuj P."/>
            <person name="Wanthongcharoen S."/>
            <person name="Thongpramul N."/>
            <person name="Pimmason S."/>
            <person name="Yu B."/>
            <person name="Yasawong M."/>
        </authorList>
    </citation>
    <scope>NUCLEOTIDE SEQUENCE [LARGE SCALE GENOMIC DNA]</scope>
    <source>
        <strain evidence="3 4">IM0101</strain>
    </source>
</reference>
<dbReference type="EMBL" id="RBVX01000014">
    <property type="protein sequence ID" value="RSL32465.1"/>
    <property type="molecule type" value="Genomic_DNA"/>
</dbReference>
<dbReference type="SUPFAM" id="SSF50952">
    <property type="entry name" value="Soluble quinoprotein glucose dehydrogenase"/>
    <property type="match status" value="1"/>
</dbReference>
<organism evidence="3 4">
    <name type="scientific">Salibacterium salarium</name>
    <dbReference type="NCBI Taxonomy" id="284579"/>
    <lineage>
        <taxon>Bacteria</taxon>
        <taxon>Bacillati</taxon>
        <taxon>Bacillota</taxon>
        <taxon>Bacilli</taxon>
        <taxon>Bacillales</taxon>
        <taxon>Bacillaceae</taxon>
    </lineage>
</organism>
<protein>
    <submittedName>
        <fullName evidence="3">Quinoprotein glucose dehydrogenase</fullName>
    </submittedName>
</protein>
<dbReference type="AlphaFoldDB" id="A0A3R9QK28"/>
<dbReference type="OrthoDB" id="9770043at2"/>
<feature type="region of interest" description="Disordered" evidence="1">
    <location>
        <begin position="31"/>
        <end position="57"/>
    </location>
</feature>
<dbReference type="Proteomes" id="UP000275076">
    <property type="component" value="Unassembled WGS sequence"/>
</dbReference>
<evidence type="ECO:0000313" key="3">
    <source>
        <dbReference type="EMBL" id="RSL32465.1"/>
    </source>
</evidence>
<evidence type="ECO:0000259" key="2">
    <source>
        <dbReference type="Pfam" id="PF07995"/>
    </source>
</evidence>
<name>A0A3R9QK28_9BACI</name>
<dbReference type="Gene3D" id="2.120.10.30">
    <property type="entry name" value="TolB, C-terminal domain"/>
    <property type="match status" value="1"/>
</dbReference>
<accession>A0A3R9QK28</accession>
<evidence type="ECO:0000313" key="4">
    <source>
        <dbReference type="Proteomes" id="UP000275076"/>
    </source>
</evidence>
<feature type="domain" description="Glucose/Sorbosone dehydrogenase" evidence="2">
    <location>
        <begin position="65"/>
        <end position="358"/>
    </location>
</feature>
<dbReference type="Pfam" id="PF07995">
    <property type="entry name" value="GSDH"/>
    <property type="match status" value="1"/>
</dbReference>
<dbReference type="PANTHER" id="PTHR19328">
    <property type="entry name" value="HEDGEHOG-INTERACTING PROTEIN"/>
    <property type="match status" value="1"/>
</dbReference>